<dbReference type="EMBL" id="WJBC01000001">
    <property type="protein sequence ID" value="MBC3802905.1"/>
    <property type="molecule type" value="Genomic_DNA"/>
</dbReference>
<dbReference type="RefSeq" id="WP_186840827.1">
    <property type="nucleotide sequence ID" value="NZ_WJBC01000001.1"/>
</dbReference>
<keyword evidence="3" id="KW-1185">Reference proteome</keyword>
<gene>
    <name evidence="2" type="ORF">GH808_00415</name>
</gene>
<protein>
    <recommendedName>
        <fullName evidence="1">YbaK/aminoacyl-tRNA synthetase-associated domain-containing protein</fullName>
    </recommendedName>
</protein>
<organism evidence="2 3">
    <name type="scientific">Acetobacterium fimetarium</name>
    <dbReference type="NCBI Taxonomy" id="52691"/>
    <lineage>
        <taxon>Bacteria</taxon>
        <taxon>Bacillati</taxon>
        <taxon>Bacillota</taxon>
        <taxon>Clostridia</taxon>
        <taxon>Eubacteriales</taxon>
        <taxon>Eubacteriaceae</taxon>
        <taxon>Acetobacterium</taxon>
    </lineage>
</organism>
<dbReference type="SUPFAM" id="SSF55826">
    <property type="entry name" value="YbaK/ProRS associated domain"/>
    <property type="match status" value="1"/>
</dbReference>
<dbReference type="Pfam" id="PF04073">
    <property type="entry name" value="tRNA_edit"/>
    <property type="match status" value="1"/>
</dbReference>
<reference evidence="2 3" key="1">
    <citation type="journal article" date="2020" name="mSystems">
        <title>Defining Genomic and Predicted Metabolic Features of the Acetobacterium Genus.</title>
        <authorList>
            <person name="Ross D.E."/>
            <person name="Marshall C.W."/>
            <person name="Gulliver D."/>
            <person name="May H.D."/>
            <person name="Norman R.S."/>
        </authorList>
    </citation>
    <scope>NUCLEOTIDE SEQUENCE [LARGE SCALE GENOMIC DNA]</scope>
    <source>
        <strain evidence="2 3">DSM 8238</strain>
    </source>
</reference>
<evidence type="ECO:0000313" key="2">
    <source>
        <dbReference type="EMBL" id="MBC3802905.1"/>
    </source>
</evidence>
<proteinExistence type="predicted"/>
<feature type="domain" description="YbaK/aminoacyl-tRNA synthetase-associated" evidence="1">
    <location>
        <begin position="27"/>
        <end position="140"/>
    </location>
</feature>
<comment type="caution">
    <text evidence="2">The sequence shown here is derived from an EMBL/GenBank/DDBJ whole genome shotgun (WGS) entry which is preliminary data.</text>
</comment>
<dbReference type="Proteomes" id="UP000603234">
    <property type="component" value="Unassembled WGS sequence"/>
</dbReference>
<evidence type="ECO:0000259" key="1">
    <source>
        <dbReference type="Pfam" id="PF04073"/>
    </source>
</evidence>
<evidence type="ECO:0000313" key="3">
    <source>
        <dbReference type="Proteomes" id="UP000603234"/>
    </source>
</evidence>
<name>A0ABR6WQX8_9FIRM</name>
<dbReference type="CDD" id="cd04332">
    <property type="entry name" value="YbaK_like"/>
    <property type="match status" value="1"/>
</dbReference>
<sequence>MFTLEELEIYLKNNNADFEIIHHEYPIYSVKDAAGYFDIRKATPTLIVETEQGLIVLIVSSQRGRLNFDELKKECGFSEMKLADKRAIMASIGCPAGAVPLVGNGLPCIFDERLLIYDYIYGGTGNACRTLKIRPADALRLNQVLWFIE</sequence>
<accession>A0ABR6WQX8</accession>
<dbReference type="Gene3D" id="3.90.960.10">
    <property type="entry name" value="YbaK/aminoacyl-tRNA synthetase-associated domain"/>
    <property type="match status" value="1"/>
</dbReference>
<dbReference type="InterPro" id="IPR036754">
    <property type="entry name" value="YbaK/aa-tRNA-synt-asso_dom_sf"/>
</dbReference>
<dbReference type="InterPro" id="IPR007214">
    <property type="entry name" value="YbaK/aa-tRNA-synth-assoc-dom"/>
</dbReference>